<gene>
    <name evidence="1" type="ORF">I5776_04770</name>
</gene>
<dbReference type="SUPFAM" id="SSF53756">
    <property type="entry name" value="UDP-Glycosyltransferase/glycogen phosphorylase"/>
    <property type="match status" value="1"/>
</dbReference>
<dbReference type="EMBL" id="CP065425">
    <property type="protein sequence ID" value="QQZ10275.1"/>
    <property type="molecule type" value="Genomic_DNA"/>
</dbReference>
<organism evidence="1 2">
    <name type="scientific">Heyndrickxia vini</name>
    <dbReference type="NCBI Taxonomy" id="1476025"/>
    <lineage>
        <taxon>Bacteria</taxon>
        <taxon>Bacillati</taxon>
        <taxon>Bacillota</taxon>
        <taxon>Bacilli</taxon>
        <taxon>Bacillales</taxon>
        <taxon>Bacillaceae</taxon>
        <taxon>Heyndrickxia</taxon>
    </lineage>
</organism>
<sequence length="581" mass="68742">MKQSIYNIFNKNSEMREKKVIIWGSGSGYYRWKDKIDFHAVAIIDNNKKLWGTRIDNIPILSPEILEKVEKNNFVVFILSFFYEEIKQQVISYGFEDTHIYSFKDLERTIFIQEKKKRQEGFQNENQLSLQSYIENLEYDFKDIIYKEVHLLPVVVPFFALITNYLFLKDSNSNLFPVPKEKEYRLNGNGSILVSFVWHEKRRPGHHKLICETISEIPKNMITEIKPISVYDDENEHELVSFSNKSVSLCNKDLILLIKGRIEDKKYCLLETEIDWFLDFVQYFINLIDQVYEFFKNKHYKVFVSGFANNSEENILVQVAKNLGIMTYGLQHGTFGEKHEFNKVPFSHVYKYPTVNELLLWGEYPKSIVKEIQVDKSKCSVIGNPRYNYTTEERRLIKQKRERFIRNTKFLVCFTGPGEREYTINQDLLSLADNIASMLKLKYIVKMHPENKVQGKEFYYIKENCECFITDNRDIVSIFEEVDFIITTSSTIIHEAVFQYIPTFVYDTHPAVKSICGTLPTTFKTSSQLELMCIKCKDNNYFNNILDEYELHGNLFFKTYKTNRPTMKYKEKILKTILNVE</sequence>
<dbReference type="Gene3D" id="3.40.50.720">
    <property type="entry name" value="NAD(P)-binding Rossmann-like Domain"/>
    <property type="match status" value="1"/>
</dbReference>
<evidence type="ECO:0000313" key="1">
    <source>
        <dbReference type="EMBL" id="QQZ10275.1"/>
    </source>
</evidence>
<dbReference type="SUPFAM" id="SSF53335">
    <property type="entry name" value="S-adenosyl-L-methionine-dependent methyltransferases"/>
    <property type="match status" value="1"/>
</dbReference>
<proteinExistence type="predicted"/>
<reference evidence="1 2" key="1">
    <citation type="submission" date="2020-11" db="EMBL/GenBank/DDBJ databases">
        <title>Taxonomic evaluation of the Bacillus sporothermodurans group of bacteria based on whole genome sequences.</title>
        <authorList>
            <person name="Fiedler G."/>
            <person name="Herbstmann A.-D."/>
            <person name="Doll E."/>
            <person name="Wenning M."/>
            <person name="Brinks E."/>
            <person name="Kabisch J."/>
            <person name="Breitenwieser F."/>
            <person name="Lappann M."/>
            <person name="Boehnlein C."/>
            <person name="Franz C."/>
        </authorList>
    </citation>
    <scope>NUCLEOTIDE SEQUENCE [LARGE SCALE GENOMIC DNA]</scope>
    <source>
        <strain evidence="1 2">JCM 19841</strain>
    </source>
</reference>
<dbReference type="InterPro" id="IPR029063">
    <property type="entry name" value="SAM-dependent_MTases_sf"/>
</dbReference>
<evidence type="ECO:0000313" key="2">
    <source>
        <dbReference type="Proteomes" id="UP000595691"/>
    </source>
</evidence>
<dbReference type="Proteomes" id="UP000595691">
    <property type="component" value="Chromosome"/>
</dbReference>
<protein>
    <submittedName>
        <fullName evidence="1">Uncharacterized protein</fullName>
    </submittedName>
</protein>
<dbReference type="RefSeq" id="WP_202779221.1">
    <property type="nucleotide sequence ID" value="NZ_CP065425.1"/>
</dbReference>
<accession>A0ABX7E4N6</accession>
<keyword evidence="2" id="KW-1185">Reference proteome</keyword>
<name>A0ABX7E4N6_9BACI</name>
<dbReference type="Gene3D" id="3.40.50.2000">
    <property type="entry name" value="Glycogen Phosphorylase B"/>
    <property type="match status" value="2"/>
</dbReference>